<dbReference type="EMBL" id="KN846982">
    <property type="protein sequence ID" value="KIW96775.1"/>
    <property type="molecule type" value="Genomic_DNA"/>
</dbReference>
<dbReference type="SUPFAM" id="SSF54909">
    <property type="entry name" value="Dimeric alpha+beta barrel"/>
    <property type="match status" value="1"/>
</dbReference>
<dbReference type="NCBIfam" id="TIGR02118">
    <property type="entry name" value="EthD family reductase"/>
    <property type="match status" value="1"/>
</dbReference>
<dbReference type="OrthoDB" id="4892971at2759"/>
<accession>A0A0D2I0R5</accession>
<dbReference type="Proteomes" id="UP000053789">
    <property type="component" value="Unassembled WGS sequence"/>
</dbReference>
<proteinExistence type="inferred from homology"/>
<dbReference type="RefSeq" id="XP_016623444.1">
    <property type="nucleotide sequence ID" value="XM_016759923.1"/>
</dbReference>
<evidence type="ECO:0000313" key="2">
    <source>
        <dbReference type="EMBL" id="KIW96775.1"/>
    </source>
</evidence>
<dbReference type="InterPro" id="IPR011008">
    <property type="entry name" value="Dimeric_a/b-barrel"/>
</dbReference>
<dbReference type="GeneID" id="27695094"/>
<dbReference type="PANTHER" id="PTHR40260:SF2">
    <property type="entry name" value="BLR8190 PROTEIN"/>
    <property type="match status" value="1"/>
</dbReference>
<evidence type="ECO:0000256" key="1">
    <source>
        <dbReference type="ARBA" id="ARBA00005986"/>
    </source>
</evidence>
<evidence type="ECO:0000313" key="3">
    <source>
        <dbReference type="Proteomes" id="UP000053789"/>
    </source>
</evidence>
<comment type="similarity">
    <text evidence="1">Belongs to the tpcK family.</text>
</comment>
<gene>
    <name evidence="2" type="ORF">Z519_02166</name>
</gene>
<evidence type="ECO:0008006" key="4">
    <source>
        <dbReference type="Google" id="ProtNLM"/>
    </source>
</evidence>
<sequence length="106" mass="12075">MPPSNVTVLYPTPDLEFDLEYYLNKHMPVVMEKWAPYGTKDWKVVKFTESPDGTQSYSVGAIMTFESQEHLKKALAGKEVEAIFGDITNFSNKYALFLMSNIVEQS</sequence>
<dbReference type="AlphaFoldDB" id="A0A0D2I0R5"/>
<dbReference type="InterPro" id="IPR009799">
    <property type="entry name" value="EthD_dom"/>
</dbReference>
<reference evidence="2" key="1">
    <citation type="submission" date="2015-01" db="EMBL/GenBank/DDBJ databases">
        <title>The Genome Sequence of Cladophialophora bantiana CBS 173.52.</title>
        <authorList>
            <consortium name="The Broad Institute Genomics Platform"/>
            <person name="Cuomo C."/>
            <person name="de Hoog S."/>
            <person name="Gorbushina A."/>
            <person name="Stielow B."/>
            <person name="Teixiera M."/>
            <person name="Abouelleil A."/>
            <person name="Chapman S.B."/>
            <person name="Priest M."/>
            <person name="Young S.K."/>
            <person name="Wortman J."/>
            <person name="Nusbaum C."/>
            <person name="Birren B."/>
        </authorList>
    </citation>
    <scope>NUCLEOTIDE SEQUENCE [LARGE SCALE GENOMIC DNA]</scope>
    <source>
        <strain evidence="2">CBS 173.52</strain>
    </source>
</reference>
<keyword evidence="3" id="KW-1185">Reference proteome</keyword>
<name>A0A0D2I0R5_CLAB1</name>
<dbReference type="HOGENOM" id="CLU_115019_1_2_1"/>
<dbReference type="GO" id="GO:0016491">
    <property type="term" value="F:oxidoreductase activity"/>
    <property type="evidence" value="ECO:0007669"/>
    <property type="project" value="InterPro"/>
</dbReference>
<organism evidence="2 3">
    <name type="scientific">Cladophialophora bantiana (strain ATCC 10958 / CBS 173.52 / CDC B-1940 / NIH 8579)</name>
    <name type="common">Xylohypha bantiana</name>
    <dbReference type="NCBI Taxonomy" id="1442370"/>
    <lineage>
        <taxon>Eukaryota</taxon>
        <taxon>Fungi</taxon>
        <taxon>Dikarya</taxon>
        <taxon>Ascomycota</taxon>
        <taxon>Pezizomycotina</taxon>
        <taxon>Eurotiomycetes</taxon>
        <taxon>Chaetothyriomycetidae</taxon>
        <taxon>Chaetothyriales</taxon>
        <taxon>Herpotrichiellaceae</taxon>
        <taxon>Cladophialophora</taxon>
    </lineage>
</organism>
<dbReference type="Gene3D" id="3.30.70.100">
    <property type="match status" value="1"/>
</dbReference>
<dbReference type="PANTHER" id="PTHR40260">
    <property type="entry name" value="BLR8190 PROTEIN"/>
    <property type="match status" value="1"/>
</dbReference>
<dbReference type="VEuPathDB" id="FungiDB:Z519_02166"/>
<protein>
    <recommendedName>
        <fullName evidence="4">EthD domain-containing protein</fullName>
    </recommendedName>
</protein>